<dbReference type="PROSITE" id="PS51293">
    <property type="entry name" value="SANT"/>
    <property type="match status" value="1"/>
</dbReference>
<dbReference type="PANTHER" id="PTHR46621">
    <property type="entry name" value="SNRNA-ACTIVATING PROTEIN COMPLEX SUBUNIT 4"/>
    <property type="match status" value="1"/>
</dbReference>
<dbReference type="GO" id="GO:0000978">
    <property type="term" value="F:RNA polymerase II cis-regulatory region sequence-specific DNA binding"/>
    <property type="evidence" value="ECO:0007669"/>
    <property type="project" value="TreeGrafter"/>
</dbReference>
<evidence type="ECO:0000259" key="6">
    <source>
        <dbReference type="PROSITE" id="PS50090"/>
    </source>
</evidence>
<organism evidence="9 10">
    <name type="scientific">Tritrichomonas foetus</name>
    <dbReference type="NCBI Taxonomy" id="1144522"/>
    <lineage>
        <taxon>Eukaryota</taxon>
        <taxon>Metamonada</taxon>
        <taxon>Parabasalia</taxon>
        <taxon>Tritrichomonadida</taxon>
        <taxon>Tritrichomonadidae</taxon>
        <taxon>Tritrichomonas</taxon>
    </lineage>
</organism>
<evidence type="ECO:0000256" key="4">
    <source>
        <dbReference type="ARBA" id="ARBA00023242"/>
    </source>
</evidence>
<dbReference type="PROSITE" id="PS51294">
    <property type="entry name" value="HTH_MYB"/>
    <property type="match status" value="2"/>
</dbReference>
<dbReference type="OrthoDB" id="2143914at2759"/>
<keyword evidence="5" id="KW-0175">Coiled coil</keyword>
<dbReference type="Pfam" id="PF13921">
    <property type="entry name" value="Myb_DNA-bind_6"/>
    <property type="match status" value="1"/>
</dbReference>
<dbReference type="GO" id="GO:0001006">
    <property type="term" value="F:RNA polymerase III type 3 promoter sequence-specific DNA binding"/>
    <property type="evidence" value="ECO:0007669"/>
    <property type="project" value="TreeGrafter"/>
</dbReference>
<name>A0A1J4J2U8_9EUKA</name>
<dbReference type="SUPFAM" id="SSF46689">
    <property type="entry name" value="Homeodomain-like"/>
    <property type="match status" value="1"/>
</dbReference>
<comment type="caution">
    <text evidence="9">The sequence shown here is derived from an EMBL/GenBank/DDBJ whole genome shotgun (WGS) entry which is preliminary data.</text>
</comment>
<feature type="domain" description="SANT" evidence="7">
    <location>
        <begin position="6"/>
        <end position="57"/>
    </location>
</feature>
<evidence type="ECO:0000259" key="7">
    <source>
        <dbReference type="PROSITE" id="PS51293"/>
    </source>
</evidence>
<evidence type="ECO:0000256" key="5">
    <source>
        <dbReference type="SAM" id="Coils"/>
    </source>
</evidence>
<feature type="domain" description="HTH myb-type" evidence="8">
    <location>
        <begin position="63"/>
        <end position="109"/>
    </location>
</feature>
<dbReference type="InterPro" id="IPR017930">
    <property type="entry name" value="Myb_dom"/>
</dbReference>
<proteinExistence type="predicted"/>
<keyword evidence="3" id="KW-0804">Transcription</keyword>
<sequence length="185" mass="22146">MPKNFKIRKKFTKHEDSLLKERVSEYGLSNWALVAMYIPNRTPKQCRDRYTNYLRDDLSFSEWTENDEIKLINLFNIYGPKWAAISSAFGNRSENDLKNKWYRHMKMGSHPIILSQSDKKQNEVNLLNKYKNDVKNSKENMKETILDEPKNQLSHYFDFSESPDESSLTYKYFDNSFDDTDFFFN</sequence>
<feature type="domain" description="HTH myb-type" evidence="8">
    <location>
        <begin position="3"/>
        <end position="58"/>
    </location>
</feature>
<evidence type="ECO:0000256" key="3">
    <source>
        <dbReference type="ARBA" id="ARBA00023163"/>
    </source>
</evidence>
<dbReference type="GO" id="GO:0042796">
    <property type="term" value="P:snRNA transcription by RNA polymerase III"/>
    <property type="evidence" value="ECO:0007669"/>
    <property type="project" value="TreeGrafter"/>
</dbReference>
<dbReference type="InterPro" id="IPR051575">
    <property type="entry name" value="Myb-like_DNA-bd"/>
</dbReference>
<dbReference type="GO" id="GO:0042795">
    <property type="term" value="P:snRNA transcription by RNA polymerase II"/>
    <property type="evidence" value="ECO:0007669"/>
    <property type="project" value="TreeGrafter"/>
</dbReference>
<dbReference type="VEuPathDB" id="TrichDB:TRFO_12084"/>
<keyword evidence="10" id="KW-1185">Reference proteome</keyword>
<evidence type="ECO:0000256" key="1">
    <source>
        <dbReference type="ARBA" id="ARBA00023015"/>
    </source>
</evidence>
<evidence type="ECO:0000259" key="8">
    <source>
        <dbReference type="PROSITE" id="PS51294"/>
    </source>
</evidence>
<dbReference type="PROSITE" id="PS50090">
    <property type="entry name" value="MYB_LIKE"/>
    <property type="match status" value="2"/>
</dbReference>
<dbReference type="InterPro" id="IPR001005">
    <property type="entry name" value="SANT/Myb"/>
</dbReference>
<dbReference type="GeneID" id="94831118"/>
<dbReference type="InterPro" id="IPR017884">
    <property type="entry name" value="SANT_dom"/>
</dbReference>
<dbReference type="SMART" id="SM00717">
    <property type="entry name" value="SANT"/>
    <property type="match status" value="2"/>
</dbReference>
<dbReference type="CDD" id="cd00167">
    <property type="entry name" value="SANT"/>
    <property type="match status" value="2"/>
</dbReference>
<feature type="domain" description="Myb-like" evidence="6">
    <location>
        <begin position="55"/>
        <end position="105"/>
    </location>
</feature>
<evidence type="ECO:0000313" key="10">
    <source>
        <dbReference type="Proteomes" id="UP000179807"/>
    </source>
</evidence>
<feature type="domain" description="Myb-like" evidence="6">
    <location>
        <begin position="8"/>
        <end position="54"/>
    </location>
</feature>
<feature type="coiled-coil region" evidence="5">
    <location>
        <begin position="120"/>
        <end position="147"/>
    </location>
</feature>
<dbReference type="AlphaFoldDB" id="A0A1J4J2U8"/>
<dbReference type="GO" id="GO:0019185">
    <property type="term" value="C:snRNA-activating protein complex"/>
    <property type="evidence" value="ECO:0007669"/>
    <property type="project" value="TreeGrafter"/>
</dbReference>
<dbReference type="Gene3D" id="1.10.10.60">
    <property type="entry name" value="Homeodomain-like"/>
    <property type="match status" value="2"/>
</dbReference>
<keyword evidence="4" id="KW-0539">Nucleus</keyword>
<accession>A0A1J4J2U8</accession>
<dbReference type="InterPro" id="IPR009057">
    <property type="entry name" value="Homeodomain-like_sf"/>
</dbReference>
<protein>
    <submittedName>
        <fullName evidence="9">Myb-like DNA-binding domain containing protein</fullName>
    </submittedName>
</protein>
<dbReference type="PANTHER" id="PTHR46621:SF1">
    <property type="entry name" value="SNRNA-ACTIVATING PROTEIN COMPLEX SUBUNIT 4"/>
    <property type="match status" value="1"/>
</dbReference>
<keyword evidence="2" id="KW-0238">DNA-binding</keyword>
<evidence type="ECO:0000256" key="2">
    <source>
        <dbReference type="ARBA" id="ARBA00023125"/>
    </source>
</evidence>
<dbReference type="Proteomes" id="UP000179807">
    <property type="component" value="Unassembled WGS sequence"/>
</dbReference>
<dbReference type="EMBL" id="MLAK01001437">
    <property type="protein sequence ID" value="OHS93065.1"/>
    <property type="molecule type" value="Genomic_DNA"/>
</dbReference>
<dbReference type="RefSeq" id="XP_068346202.1">
    <property type="nucleotide sequence ID" value="XM_068496414.1"/>
</dbReference>
<keyword evidence="1" id="KW-0805">Transcription regulation</keyword>
<gene>
    <name evidence="9" type="ORF">TRFO_12084</name>
</gene>
<reference evidence="9" key="1">
    <citation type="submission" date="2016-10" db="EMBL/GenBank/DDBJ databases">
        <authorList>
            <person name="Benchimol M."/>
            <person name="Almeida L.G."/>
            <person name="Vasconcelos A.T."/>
            <person name="Perreira-Neves A."/>
            <person name="Rosa I.A."/>
            <person name="Tasca T."/>
            <person name="Bogo M.R."/>
            <person name="de Souza W."/>
        </authorList>
    </citation>
    <scope>NUCLEOTIDE SEQUENCE [LARGE SCALE GENOMIC DNA]</scope>
    <source>
        <strain evidence="9">K</strain>
    </source>
</reference>
<evidence type="ECO:0000313" key="9">
    <source>
        <dbReference type="EMBL" id="OHS93065.1"/>
    </source>
</evidence>